<protein>
    <recommendedName>
        <fullName evidence="3">Mot1 central domain-containing protein</fullName>
    </recommendedName>
</protein>
<dbReference type="EMBL" id="LAVV01002233">
    <property type="protein sequence ID" value="KNZ62971.1"/>
    <property type="molecule type" value="Genomic_DNA"/>
</dbReference>
<dbReference type="GO" id="GO:0004386">
    <property type="term" value="F:helicase activity"/>
    <property type="evidence" value="ECO:0007669"/>
    <property type="project" value="UniProtKB-KW"/>
</dbReference>
<dbReference type="Proteomes" id="UP000037035">
    <property type="component" value="Unassembled WGS sequence"/>
</dbReference>
<keyword evidence="2" id="KW-0238">DNA-binding</keyword>
<dbReference type="GO" id="GO:0016887">
    <property type="term" value="F:ATP hydrolysis activity"/>
    <property type="evidence" value="ECO:0007669"/>
    <property type="project" value="InterPro"/>
</dbReference>
<dbReference type="Pfam" id="PF12054">
    <property type="entry name" value="DUF3535"/>
    <property type="match status" value="1"/>
</dbReference>
<dbReference type="GO" id="GO:0003677">
    <property type="term" value="F:DNA binding"/>
    <property type="evidence" value="ECO:0007669"/>
    <property type="project" value="UniProtKB-KW"/>
</dbReference>
<dbReference type="Gene3D" id="1.25.10.10">
    <property type="entry name" value="Leucine-rich Repeat Variant"/>
    <property type="match status" value="1"/>
</dbReference>
<dbReference type="InterPro" id="IPR022707">
    <property type="entry name" value="Mot1_central_dom"/>
</dbReference>
<dbReference type="STRING" id="27349.A0A0L6VQK3"/>
<dbReference type="AlphaFoldDB" id="A0A0L6VQK3"/>
<evidence type="ECO:0000313" key="5">
    <source>
        <dbReference type="Proteomes" id="UP000037035"/>
    </source>
</evidence>
<organism evidence="4 5">
    <name type="scientific">Puccinia sorghi</name>
    <dbReference type="NCBI Taxonomy" id="27349"/>
    <lineage>
        <taxon>Eukaryota</taxon>
        <taxon>Fungi</taxon>
        <taxon>Dikarya</taxon>
        <taxon>Basidiomycota</taxon>
        <taxon>Pucciniomycotina</taxon>
        <taxon>Pucciniomycetes</taxon>
        <taxon>Pucciniales</taxon>
        <taxon>Pucciniaceae</taxon>
        <taxon>Puccinia</taxon>
    </lineage>
</organism>
<dbReference type="OrthoDB" id="10252227at2759"/>
<name>A0A0L6VQK3_9BASI</name>
<evidence type="ECO:0000256" key="2">
    <source>
        <dbReference type="ARBA" id="ARBA00023125"/>
    </source>
</evidence>
<feature type="domain" description="Mot1 central" evidence="3">
    <location>
        <begin position="214"/>
        <end position="423"/>
    </location>
</feature>
<keyword evidence="1" id="KW-0378">Hydrolase</keyword>
<dbReference type="PANTHER" id="PTHR36498:SF1">
    <property type="entry name" value="TATA-BINDING PROTEIN-ASSOCIATED FACTOR 172"/>
    <property type="match status" value="1"/>
</dbReference>
<dbReference type="VEuPathDB" id="FungiDB:VP01_1200g6"/>
<dbReference type="InterPro" id="IPR016024">
    <property type="entry name" value="ARM-type_fold"/>
</dbReference>
<keyword evidence="5" id="KW-1185">Reference proteome</keyword>
<comment type="caution">
    <text evidence="4">The sequence shown here is derived from an EMBL/GenBank/DDBJ whole genome shotgun (WGS) entry which is preliminary data.</text>
</comment>
<sequence length="453" mass="49850">MNDVDVKPALNLEAYSKYADSSVQQHMPDAKSSPDFPSRAQPVALLSIITSSALMGLRDQDDDVRAAASGALLPVIDLIVELLPARLNELLEVLWEALGSSKDDLSSSVGNIMDLLAKLITYPTVLGQLSLALGGHTLPSLIPRLFPFFRHTISSVRLSVVKTIHVFLKMPNLPVREWVDERLFRLTFQNLLVEERSDIRAVSHQVWIAATSGLLESAQSPDLLLTCIEPHLSGWFDLMTTPRTRKLNASLFYTATRHAKITNADHISMAYNVDKPIMSQDLSLVSIEDILCGRLSATKAIGYLMSQFTRHNRLDLFTQPLLNSMKSDFALPKLLASVTIENWAEEYRATSDELKTANLGQLPVMQPLSNQLRNSALFAGTPSSHAQLDSLLAGTRKDVEGLLATFASLGKVPIEKIPQLPSDSFTIDPSKSRGPLAEVTTCHWHLRKGKGGV</sequence>
<accession>A0A0L6VQK3</accession>
<proteinExistence type="predicted"/>
<keyword evidence="1" id="KW-0547">Nucleotide-binding</keyword>
<dbReference type="InterPro" id="IPR011989">
    <property type="entry name" value="ARM-like"/>
</dbReference>
<dbReference type="PANTHER" id="PTHR36498">
    <property type="entry name" value="TATA-BINDING PROTEIN-ASSOCIATED FACTOR 172"/>
    <property type="match status" value="1"/>
</dbReference>
<evidence type="ECO:0000256" key="1">
    <source>
        <dbReference type="ARBA" id="ARBA00022806"/>
    </source>
</evidence>
<dbReference type="InterPro" id="IPR044972">
    <property type="entry name" value="Mot1"/>
</dbReference>
<evidence type="ECO:0000259" key="3">
    <source>
        <dbReference type="Pfam" id="PF12054"/>
    </source>
</evidence>
<dbReference type="GO" id="GO:0017025">
    <property type="term" value="F:TBP-class protein binding"/>
    <property type="evidence" value="ECO:0007669"/>
    <property type="project" value="InterPro"/>
</dbReference>
<evidence type="ECO:0000313" key="4">
    <source>
        <dbReference type="EMBL" id="KNZ62971.1"/>
    </source>
</evidence>
<keyword evidence="1" id="KW-0347">Helicase</keyword>
<keyword evidence="1" id="KW-0067">ATP-binding</keyword>
<reference evidence="4 5" key="1">
    <citation type="submission" date="2015-08" db="EMBL/GenBank/DDBJ databases">
        <title>Next Generation Sequencing and Analysis of the Genome of Puccinia sorghi L Schw, the Causal Agent of Maize Common Rust.</title>
        <authorList>
            <person name="Rochi L."/>
            <person name="Burguener G."/>
            <person name="Darino M."/>
            <person name="Turjanski A."/>
            <person name="Kreff E."/>
            <person name="Dieguez M.J."/>
            <person name="Sacco F."/>
        </authorList>
    </citation>
    <scope>NUCLEOTIDE SEQUENCE [LARGE SCALE GENOMIC DNA]</scope>
    <source>
        <strain evidence="4 5">RO10H11247</strain>
    </source>
</reference>
<dbReference type="SUPFAM" id="SSF48371">
    <property type="entry name" value="ARM repeat"/>
    <property type="match status" value="1"/>
</dbReference>
<gene>
    <name evidence="4" type="ORF">VP01_1200g6</name>
</gene>